<organism evidence="1 2">
    <name type="scientific">Maridesulfovibrio ferrireducens</name>
    <dbReference type="NCBI Taxonomy" id="246191"/>
    <lineage>
        <taxon>Bacteria</taxon>
        <taxon>Pseudomonadati</taxon>
        <taxon>Thermodesulfobacteriota</taxon>
        <taxon>Desulfovibrionia</taxon>
        <taxon>Desulfovibrionales</taxon>
        <taxon>Desulfovibrionaceae</taxon>
        <taxon>Maridesulfovibrio</taxon>
    </lineage>
</organism>
<dbReference type="OrthoDB" id="5461225at2"/>
<reference evidence="2" key="1">
    <citation type="submission" date="2016-10" db="EMBL/GenBank/DDBJ databases">
        <authorList>
            <person name="Varghese N."/>
            <person name="Submissions S."/>
        </authorList>
    </citation>
    <scope>NUCLEOTIDE SEQUENCE [LARGE SCALE GENOMIC DNA]</scope>
    <source>
        <strain evidence="2">DSM 16995</strain>
    </source>
</reference>
<accession>A0A1G9AUK5</accession>
<dbReference type="RefSeq" id="WP_092157078.1">
    <property type="nucleotide sequence ID" value="NZ_FNGA01000001.1"/>
</dbReference>
<dbReference type="EMBL" id="FNGA01000001">
    <property type="protein sequence ID" value="SDK30275.1"/>
    <property type="molecule type" value="Genomic_DNA"/>
</dbReference>
<proteinExistence type="predicted"/>
<dbReference type="STRING" id="246191.SAMN05660337_0014"/>
<evidence type="ECO:0000313" key="1">
    <source>
        <dbReference type="EMBL" id="SDK30275.1"/>
    </source>
</evidence>
<evidence type="ECO:0000313" key="2">
    <source>
        <dbReference type="Proteomes" id="UP000199053"/>
    </source>
</evidence>
<gene>
    <name evidence="1" type="ORF">SAMN05660337_0014</name>
</gene>
<dbReference type="Proteomes" id="UP000199053">
    <property type="component" value="Unassembled WGS sequence"/>
</dbReference>
<name>A0A1G9AUK5_9BACT</name>
<keyword evidence="2" id="KW-1185">Reference proteome</keyword>
<sequence length="80" mass="9393">MKRPFRLAIASLFLNEHSLGTDEVLQRMQPDYELEKHFTYKNVESDLMALKAVGILKLSPVEEERYFLSCYGKERVERAL</sequence>
<protein>
    <submittedName>
        <fullName evidence="1">Uncharacterized protein</fullName>
    </submittedName>
</protein>
<dbReference type="AlphaFoldDB" id="A0A1G9AUK5"/>